<keyword evidence="6 9" id="KW-0560">Oxidoreductase</keyword>
<organism evidence="12 13">
    <name type="scientific">Pararoseomonas baculiformis</name>
    <dbReference type="NCBI Taxonomy" id="2820812"/>
    <lineage>
        <taxon>Bacteria</taxon>
        <taxon>Pseudomonadati</taxon>
        <taxon>Pseudomonadota</taxon>
        <taxon>Alphaproteobacteria</taxon>
        <taxon>Acetobacterales</taxon>
        <taxon>Acetobacteraceae</taxon>
        <taxon>Pararoseomonas</taxon>
    </lineage>
</organism>
<evidence type="ECO:0000313" key="12">
    <source>
        <dbReference type="EMBL" id="MBP0443832.1"/>
    </source>
</evidence>
<sequence>MGRTHDLIVIGAGAAGLTAAGGCARLGLRVALIERDRMGGECLNTGCVPSKALIAAARAAQGFRSAGPLGIRPAEPEVDFAGVRAHLRATIARIEPHDSEERFRGWGVEVIRGEARFLDGRSLSVGGRRLEAPRIVIATGSRPALPPVEGLADTPFLTNETLWDLETLPDHLIVLGGGAVGMEMAQAFRRLGSAVTVIEAGQPLSRDDPEAVAVVLGRMRAEGVRVLAGTRALSARHGAGRIVLETDGVGQVEGSHLLVATGRRAAVEGLGLEAAGVVLGPGGIRVDGRCRTTNPAILAIGDVREGPRLTHAAGQEGSLAVMAIGFGIPARLDHAALPWVTFTDPELAQTGLTEEAARERHGDIVVHREAFAENDRALADGEAEGFVKLVMARGRVLGATLVGAGVGELVLPWSLAIRRKASPWAISGAVVPYPTRSELSKAVAFAAFEGRIFGPWARRWAGLLARMRR</sequence>
<dbReference type="InterPro" id="IPR016156">
    <property type="entry name" value="FAD/NAD-linked_Rdtase_dimer_sf"/>
</dbReference>
<evidence type="ECO:0000256" key="9">
    <source>
        <dbReference type="RuleBase" id="RU003691"/>
    </source>
</evidence>
<dbReference type="PIRSF" id="PIRSF000350">
    <property type="entry name" value="Mercury_reductase_MerA"/>
    <property type="match status" value="1"/>
</dbReference>
<dbReference type="SUPFAM" id="SSF55424">
    <property type="entry name" value="FAD/NAD-linked reductases, dimerisation (C-terminal) domain"/>
    <property type="match status" value="1"/>
</dbReference>
<evidence type="ECO:0000313" key="13">
    <source>
        <dbReference type="Proteomes" id="UP000681594"/>
    </source>
</evidence>
<comment type="similarity">
    <text evidence="2 9">Belongs to the class-I pyridine nucleotide-disulfide oxidoreductase family.</text>
</comment>
<dbReference type="PROSITE" id="PS00076">
    <property type="entry name" value="PYRIDINE_REDOX_1"/>
    <property type="match status" value="1"/>
</dbReference>
<dbReference type="InterPro" id="IPR036188">
    <property type="entry name" value="FAD/NAD-bd_sf"/>
</dbReference>
<evidence type="ECO:0000256" key="6">
    <source>
        <dbReference type="ARBA" id="ARBA00023002"/>
    </source>
</evidence>
<keyword evidence="7" id="KW-1015">Disulfide bond</keyword>
<dbReference type="InterPro" id="IPR001100">
    <property type="entry name" value="Pyr_nuc-diS_OxRdtase"/>
</dbReference>
<evidence type="ECO:0000256" key="4">
    <source>
        <dbReference type="ARBA" id="ARBA00022827"/>
    </source>
</evidence>
<protein>
    <submittedName>
        <fullName evidence="12">FAD-dependent oxidoreductase</fullName>
    </submittedName>
</protein>
<evidence type="ECO:0000256" key="1">
    <source>
        <dbReference type="ARBA" id="ARBA00001974"/>
    </source>
</evidence>
<gene>
    <name evidence="12" type="ORF">J8J14_03480</name>
</gene>
<comment type="caution">
    <text evidence="12">The sequence shown here is derived from an EMBL/GenBank/DDBJ whole genome shotgun (WGS) entry which is preliminary data.</text>
</comment>
<dbReference type="Gene3D" id="3.30.390.30">
    <property type="match status" value="1"/>
</dbReference>
<reference evidence="12 13" key="1">
    <citation type="submission" date="2021-03" db="EMBL/GenBank/DDBJ databases">
        <authorList>
            <person name="So Y."/>
        </authorList>
    </citation>
    <scope>NUCLEOTIDE SEQUENCE [LARGE SCALE GENOMIC DNA]</scope>
    <source>
        <strain evidence="12 13">SSH11</strain>
    </source>
</reference>
<evidence type="ECO:0000256" key="5">
    <source>
        <dbReference type="ARBA" id="ARBA00022857"/>
    </source>
</evidence>
<keyword evidence="4 9" id="KW-0274">FAD</keyword>
<dbReference type="Pfam" id="PF02852">
    <property type="entry name" value="Pyr_redox_dim"/>
    <property type="match status" value="1"/>
</dbReference>
<evidence type="ECO:0000256" key="7">
    <source>
        <dbReference type="ARBA" id="ARBA00023157"/>
    </source>
</evidence>
<dbReference type="EMBL" id="JAGIZB010000002">
    <property type="protein sequence ID" value="MBP0443832.1"/>
    <property type="molecule type" value="Genomic_DNA"/>
</dbReference>
<dbReference type="Proteomes" id="UP000681594">
    <property type="component" value="Unassembled WGS sequence"/>
</dbReference>
<feature type="domain" description="Pyridine nucleotide-disulphide oxidoreductase dimerisation" evidence="10">
    <location>
        <begin position="338"/>
        <end position="439"/>
    </location>
</feature>
<dbReference type="PANTHER" id="PTHR43014:SF2">
    <property type="entry name" value="MERCURIC REDUCTASE"/>
    <property type="match status" value="1"/>
</dbReference>
<dbReference type="PRINTS" id="PR00411">
    <property type="entry name" value="PNDRDTASEI"/>
</dbReference>
<keyword evidence="8 9" id="KW-0676">Redox-active center</keyword>
<name>A0ABS4AA30_9PROT</name>
<evidence type="ECO:0000256" key="2">
    <source>
        <dbReference type="ARBA" id="ARBA00007532"/>
    </source>
</evidence>
<feature type="domain" description="FAD/NAD(P)-binding" evidence="11">
    <location>
        <begin position="6"/>
        <end position="317"/>
    </location>
</feature>
<dbReference type="PROSITE" id="PS51257">
    <property type="entry name" value="PROKAR_LIPOPROTEIN"/>
    <property type="match status" value="1"/>
</dbReference>
<proteinExistence type="inferred from homology"/>
<comment type="cofactor">
    <cofactor evidence="1">
        <name>FAD</name>
        <dbReference type="ChEBI" id="CHEBI:57692"/>
    </cofactor>
</comment>
<dbReference type="PRINTS" id="PR00368">
    <property type="entry name" value="FADPNR"/>
</dbReference>
<evidence type="ECO:0000259" key="11">
    <source>
        <dbReference type="Pfam" id="PF07992"/>
    </source>
</evidence>
<evidence type="ECO:0000259" key="10">
    <source>
        <dbReference type="Pfam" id="PF02852"/>
    </source>
</evidence>
<keyword evidence="3 9" id="KW-0285">Flavoprotein</keyword>
<dbReference type="InterPro" id="IPR004099">
    <property type="entry name" value="Pyr_nucl-diS_OxRdtase_dimer"/>
</dbReference>
<dbReference type="InterPro" id="IPR012999">
    <property type="entry name" value="Pyr_OxRdtase_I_AS"/>
</dbReference>
<evidence type="ECO:0000256" key="3">
    <source>
        <dbReference type="ARBA" id="ARBA00022630"/>
    </source>
</evidence>
<dbReference type="Pfam" id="PF07992">
    <property type="entry name" value="Pyr_redox_2"/>
    <property type="match status" value="1"/>
</dbReference>
<accession>A0ABS4AA30</accession>
<dbReference type="InterPro" id="IPR023753">
    <property type="entry name" value="FAD/NAD-binding_dom"/>
</dbReference>
<evidence type="ECO:0000256" key="8">
    <source>
        <dbReference type="ARBA" id="ARBA00023284"/>
    </source>
</evidence>
<keyword evidence="5" id="KW-0521">NADP</keyword>
<dbReference type="Gene3D" id="3.50.50.60">
    <property type="entry name" value="FAD/NAD(P)-binding domain"/>
    <property type="match status" value="2"/>
</dbReference>
<dbReference type="PANTHER" id="PTHR43014">
    <property type="entry name" value="MERCURIC REDUCTASE"/>
    <property type="match status" value="1"/>
</dbReference>
<keyword evidence="13" id="KW-1185">Reference proteome</keyword>
<dbReference type="SUPFAM" id="SSF51905">
    <property type="entry name" value="FAD/NAD(P)-binding domain"/>
    <property type="match status" value="1"/>
</dbReference>